<proteinExistence type="predicted"/>
<accession>A0A7C3MJ17</accession>
<feature type="coiled-coil region" evidence="1">
    <location>
        <begin position="329"/>
        <end position="356"/>
    </location>
</feature>
<evidence type="ECO:0000256" key="1">
    <source>
        <dbReference type="SAM" id="Coils"/>
    </source>
</evidence>
<dbReference type="PANTHER" id="PTHR40278:SF1">
    <property type="entry name" value="DNA UTILIZATION PROTEIN HOFN"/>
    <property type="match status" value="1"/>
</dbReference>
<dbReference type="Pfam" id="PF05137">
    <property type="entry name" value="PilN"/>
    <property type="match status" value="1"/>
</dbReference>
<feature type="transmembrane region" description="Helical" evidence="2">
    <location>
        <begin position="303"/>
        <end position="325"/>
    </location>
</feature>
<dbReference type="Gene3D" id="3.30.420.40">
    <property type="match status" value="2"/>
</dbReference>
<dbReference type="EMBL" id="DTIN01000009">
    <property type="protein sequence ID" value="HFX12927.1"/>
    <property type="molecule type" value="Genomic_DNA"/>
</dbReference>
<gene>
    <name evidence="3" type="ORF">ENW00_02055</name>
</gene>
<evidence type="ECO:0000256" key="2">
    <source>
        <dbReference type="SAM" id="Phobius"/>
    </source>
</evidence>
<protein>
    <submittedName>
        <fullName evidence="3">Fimbrial assembly protein</fullName>
    </submittedName>
</protein>
<dbReference type="PANTHER" id="PTHR40278">
    <property type="entry name" value="DNA UTILIZATION PROTEIN HOFN"/>
    <property type="match status" value="1"/>
</dbReference>
<name>A0A7C3MJ17_DICTH</name>
<evidence type="ECO:0000313" key="3">
    <source>
        <dbReference type="EMBL" id="HFX12927.1"/>
    </source>
</evidence>
<reference evidence="3" key="1">
    <citation type="journal article" date="2020" name="mSystems">
        <title>Genome- and Community-Level Interaction Insights into Carbon Utilization and Element Cycling Functions of Hydrothermarchaeota in Hydrothermal Sediment.</title>
        <authorList>
            <person name="Zhou Z."/>
            <person name="Liu Y."/>
            <person name="Xu W."/>
            <person name="Pan J."/>
            <person name="Luo Z.H."/>
            <person name="Li M."/>
        </authorList>
    </citation>
    <scope>NUCLEOTIDE SEQUENCE [LARGE SCALE GENOMIC DNA]</scope>
    <source>
        <strain evidence="3">SpSt-81</strain>
    </source>
</reference>
<dbReference type="InterPro" id="IPR007813">
    <property type="entry name" value="PilN"/>
</dbReference>
<sequence>MLSIHWIDGKLNIGQVNIKGKKVELKNKFTFEIPKGDFWNRKKDVEEIKKTLNEFLKKNKIKDNNAVVSFENKDIMMRIVEYPKMSVKELETYILDDLEESQGISLDNYSISLSPILDDKDKVKLIVATLPRVIINSFKDIFENNKISLIRFEPTSLTIFRYLLYTQKENIASVIFIGNDTTDLIFLNNRRLFSFINLSVGINDFTNLDSLDIDPAYISWKEEMITYLNSGLYDIEEKSVVIVGEDDKFLNIGVNLLENLSLTFKASLIQETSLPLLGSILYREKIVPDLNFIRSKIDIDRELITRSLLSLLLSLSLLFPLNFYLDLRIRDLNRRIQSLSQEIAKYNDQIFNLRKQVDDGNLLLQTLEGWLDERSSVALPFLFLSDLKNFVPRSCWLTNFQIGLDRKIIIEGYSLDTEGVADLMLALSQYERVKNIKLESSVLEIVGDKPVQKFRMIGYIK</sequence>
<keyword evidence="2" id="KW-0812">Transmembrane</keyword>
<organism evidence="3">
    <name type="scientific">Dictyoglomus thermophilum</name>
    <dbReference type="NCBI Taxonomy" id="14"/>
    <lineage>
        <taxon>Bacteria</taxon>
        <taxon>Pseudomonadati</taxon>
        <taxon>Dictyoglomota</taxon>
        <taxon>Dictyoglomia</taxon>
        <taxon>Dictyoglomales</taxon>
        <taxon>Dictyoglomaceae</taxon>
        <taxon>Dictyoglomus</taxon>
    </lineage>
</organism>
<dbReference type="Gene3D" id="3.30.1490.300">
    <property type="match status" value="1"/>
</dbReference>
<keyword evidence="1" id="KW-0175">Coiled coil</keyword>
<dbReference type="InterPro" id="IPR052534">
    <property type="entry name" value="Extracell_DNA_Util/SecSys_Comp"/>
</dbReference>
<keyword evidence="2" id="KW-1133">Transmembrane helix</keyword>
<comment type="caution">
    <text evidence="3">The sequence shown here is derived from an EMBL/GenBank/DDBJ whole genome shotgun (WGS) entry which is preliminary data.</text>
</comment>
<dbReference type="AlphaFoldDB" id="A0A7C3MJ17"/>
<keyword evidence="2" id="KW-0472">Membrane</keyword>